<proteinExistence type="predicted"/>
<dbReference type="EMBL" id="GDJX01015786">
    <property type="protein sequence ID" value="JAT52150.1"/>
    <property type="molecule type" value="Transcribed_RNA"/>
</dbReference>
<evidence type="ECO:0000313" key="1">
    <source>
        <dbReference type="EMBL" id="JAT52150.1"/>
    </source>
</evidence>
<name>A0A1D1YBZ6_9ARAE</name>
<accession>A0A1D1YBZ6</accession>
<sequence>MDGDQVMAAQASTVPEFPSTGYGEYTTVSDAAAATSVESIASVSGADAVYAAEGSNHTDMNAENTNSSSVIQDSTLGIAYDTKPIDGVASVMETTVNQESTMGESGQPVAYDSVNGGVTQNVNFTTSGIAENGSASNEIGGAVMEQRFGGEAGISTEEDRLWSIVRANSLDFN</sequence>
<gene>
    <name evidence="1" type="ORF">g.83306</name>
</gene>
<reference evidence="1" key="1">
    <citation type="submission" date="2015-07" db="EMBL/GenBank/DDBJ databases">
        <title>Transcriptome Assembly of Anthurium amnicola.</title>
        <authorList>
            <person name="Suzuki J."/>
        </authorList>
    </citation>
    <scope>NUCLEOTIDE SEQUENCE</scope>
</reference>
<dbReference type="AlphaFoldDB" id="A0A1D1YBZ6"/>
<protein>
    <submittedName>
        <fullName evidence="1">Uncharacterized protein</fullName>
    </submittedName>
</protein>
<organism evidence="1">
    <name type="scientific">Anthurium amnicola</name>
    <dbReference type="NCBI Taxonomy" id="1678845"/>
    <lineage>
        <taxon>Eukaryota</taxon>
        <taxon>Viridiplantae</taxon>
        <taxon>Streptophyta</taxon>
        <taxon>Embryophyta</taxon>
        <taxon>Tracheophyta</taxon>
        <taxon>Spermatophyta</taxon>
        <taxon>Magnoliopsida</taxon>
        <taxon>Liliopsida</taxon>
        <taxon>Araceae</taxon>
        <taxon>Pothoideae</taxon>
        <taxon>Potheae</taxon>
        <taxon>Anthurium</taxon>
    </lineage>
</organism>
<feature type="non-terminal residue" evidence="1">
    <location>
        <position position="173"/>
    </location>
</feature>